<dbReference type="Proteomes" id="UP000821845">
    <property type="component" value="Chromosome 1"/>
</dbReference>
<sequence length="129" mass="14450">MSSGTSFLQHPRYDRVFSRSTTTSDTGLFHCPRLCISSVVFVTATAILLTHLTHDFFAGELCERSRCAVTVYVILKGYRSVYRELLGKLIPKLWVKLRFVIAVLRCKRSLEKTCLLPAVANGACLDVPP</sequence>
<gene>
    <name evidence="1" type="ORF">HPB50_026190</name>
</gene>
<proteinExistence type="predicted"/>
<keyword evidence="2" id="KW-1185">Reference proteome</keyword>
<evidence type="ECO:0000313" key="1">
    <source>
        <dbReference type="EMBL" id="KAH6948763.1"/>
    </source>
</evidence>
<reference evidence="1" key="1">
    <citation type="submission" date="2020-05" db="EMBL/GenBank/DDBJ databases">
        <title>Large-scale comparative analyses of tick genomes elucidate their genetic diversity and vector capacities.</title>
        <authorList>
            <person name="Jia N."/>
            <person name="Wang J."/>
            <person name="Shi W."/>
            <person name="Du L."/>
            <person name="Sun Y."/>
            <person name="Zhan W."/>
            <person name="Jiang J."/>
            <person name="Wang Q."/>
            <person name="Zhang B."/>
            <person name="Ji P."/>
            <person name="Sakyi L.B."/>
            <person name="Cui X."/>
            <person name="Yuan T."/>
            <person name="Jiang B."/>
            <person name="Yang W."/>
            <person name="Lam T.T.-Y."/>
            <person name="Chang Q."/>
            <person name="Ding S."/>
            <person name="Wang X."/>
            <person name="Zhu J."/>
            <person name="Ruan X."/>
            <person name="Zhao L."/>
            <person name="Wei J."/>
            <person name="Que T."/>
            <person name="Du C."/>
            <person name="Cheng J."/>
            <person name="Dai P."/>
            <person name="Han X."/>
            <person name="Huang E."/>
            <person name="Gao Y."/>
            <person name="Liu J."/>
            <person name="Shao H."/>
            <person name="Ye R."/>
            <person name="Li L."/>
            <person name="Wei W."/>
            <person name="Wang X."/>
            <person name="Wang C."/>
            <person name="Yang T."/>
            <person name="Huo Q."/>
            <person name="Li W."/>
            <person name="Guo W."/>
            <person name="Chen H."/>
            <person name="Zhou L."/>
            <person name="Ni X."/>
            <person name="Tian J."/>
            <person name="Zhou Y."/>
            <person name="Sheng Y."/>
            <person name="Liu T."/>
            <person name="Pan Y."/>
            <person name="Xia L."/>
            <person name="Li J."/>
            <person name="Zhao F."/>
            <person name="Cao W."/>
        </authorList>
    </citation>
    <scope>NUCLEOTIDE SEQUENCE</scope>
    <source>
        <strain evidence="1">Hyas-2018</strain>
    </source>
</reference>
<dbReference type="EMBL" id="CM023481">
    <property type="protein sequence ID" value="KAH6948763.1"/>
    <property type="molecule type" value="Genomic_DNA"/>
</dbReference>
<comment type="caution">
    <text evidence="1">The sequence shown here is derived from an EMBL/GenBank/DDBJ whole genome shotgun (WGS) entry which is preliminary data.</text>
</comment>
<evidence type="ECO:0000313" key="2">
    <source>
        <dbReference type="Proteomes" id="UP000821845"/>
    </source>
</evidence>
<accession>A0ACB7TNX5</accession>
<organism evidence="1 2">
    <name type="scientific">Hyalomma asiaticum</name>
    <name type="common">Tick</name>
    <dbReference type="NCBI Taxonomy" id="266040"/>
    <lineage>
        <taxon>Eukaryota</taxon>
        <taxon>Metazoa</taxon>
        <taxon>Ecdysozoa</taxon>
        <taxon>Arthropoda</taxon>
        <taxon>Chelicerata</taxon>
        <taxon>Arachnida</taxon>
        <taxon>Acari</taxon>
        <taxon>Parasitiformes</taxon>
        <taxon>Ixodida</taxon>
        <taxon>Ixodoidea</taxon>
        <taxon>Ixodidae</taxon>
        <taxon>Hyalomminae</taxon>
        <taxon>Hyalomma</taxon>
    </lineage>
</organism>
<protein>
    <submittedName>
        <fullName evidence="1">Uncharacterized protein</fullName>
    </submittedName>
</protein>
<name>A0ACB7TNX5_HYAAI</name>